<dbReference type="SMART" id="SM00028">
    <property type="entry name" value="TPR"/>
    <property type="match status" value="6"/>
</dbReference>
<dbReference type="AlphaFoldDB" id="A0A2N1PHW4"/>
<dbReference type="Gene3D" id="1.25.40.10">
    <property type="entry name" value="Tetratricopeptide repeat domain"/>
    <property type="match status" value="3"/>
</dbReference>
<dbReference type="SUPFAM" id="SSF48452">
    <property type="entry name" value="TPR-like"/>
    <property type="match status" value="1"/>
</dbReference>
<dbReference type="Pfam" id="PF13432">
    <property type="entry name" value="TPR_16"/>
    <property type="match status" value="1"/>
</dbReference>
<reference evidence="4 5" key="1">
    <citation type="journal article" date="2017" name="ISME J.">
        <title>Potential for microbial H2 and metal transformations associated with novel bacteria and archaea in deep terrestrial subsurface sediments.</title>
        <authorList>
            <person name="Hernsdorf A.W."/>
            <person name="Amano Y."/>
            <person name="Miyakawa K."/>
            <person name="Ise K."/>
            <person name="Suzuki Y."/>
            <person name="Anantharaman K."/>
            <person name="Probst A."/>
            <person name="Burstein D."/>
            <person name="Thomas B.C."/>
            <person name="Banfield J.F."/>
        </authorList>
    </citation>
    <scope>NUCLEOTIDE SEQUENCE [LARGE SCALE GENOMIC DNA]</scope>
    <source>
        <strain evidence="4">HGW-Wallbacteria-1</strain>
    </source>
</reference>
<comment type="caution">
    <text evidence="4">The sequence shown here is derived from an EMBL/GenBank/DDBJ whole genome shotgun (WGS) entry which is preliminary data.</text>
</comment>
<evidence type="ECO:0000313" key="5">
    <source>
        <dbReference type="Proteomes" id="UP000233256"/>
    </source>
</evidence>
<sequence length="565" mass="63660">MRYSEDSYCGGTMNKWFLIVIVVMLVLVGCTANRTTPQTDQADKAPYTGLTTKVAILPLKSMDSQSRYIEKILTVRDLDFAFAKHAKYELLNLDAVAAEYKQTGFVDVDDLEKEEMAEIAEMTKCDILAMGSISSVRGDVFAISLRLFSPRTSELRQLNFNVTKYKEERWKTLETSLIGELDKFVSNEIDKIFNIATNNYATGNYTEAEKSLKLALALNPELKDANYYLGATYYKSGKLTEATKSLTDNLAKDPEHLPTLNMLMDVYEQTKQPLKRLEVMEKIATQNVDEELWLVIGNLYVEQGNIPKAEAAFKKAIELEPDYAIAQSRLALLLYDEGRFSDSIPYLEYAFDRFPENDLISRRLAVAYQKSNRMDEAIAKYELLIKNNPQNPQAYLNVVGLYRIQASEATDPKVVAAINQKAINTMIALKNVQPDNALSYMNLASIYMSLSKFAEVETNSNLALQKDPSLYLPYVYLSTVSQTKGTTEYNRLPDLEKQAVKAVGKKANTLKKDIANVRAAANNHFRKAAEYLNMAKARTSESEAITDINNRLARMNQLISSSSGY</sequence>
<dbReference type="InterPro" id="IPR019734">
    <property type="entry name" value="TPR_rpt"/>
</dbReference>
<protein>
    <submittedName>
        <fullName evidence="4">Uncharacterized protein</fullName>
    </submittedName>
</protein>
<keyword evidence="2 3" id="KW-0802">TPR repeat</keyword>
<dbReference type="PROSITE" id="PS50293">
    <property type="entry name" value="TPR_REGION"/>
    <property type="match status" value="1"/>
</dbReference>
<dbReference type="PANTHER" id="PTHR45586:SF1">
    <property type="entry name" value="LIPOPOLYSACCHARIDE ASSEMBLY PROTEIN B"/>
    <property type="match status" value="1"/>
</dbReference>
<dbReference type="PANTHER" id="PTHR45586">
    <property type="entry name" value="TPR REPEAT-CONTAINING PROTEIN PA4667"/>
    <property type="match status" value="1"/>
</dbReference>
<dbReference type="Proteomes" id="UP000233256">
    <property type="component" value="Unassembled WGS sequence"/>
</dbReference>
<dbReference type="PROSITE" id="PS50005">
    <property type="entry name" value="TPR"/>
    <property type="match status" value="2"/>
</dbReference>
<accession>A0A2N1PHW4</accession>
<dbReference type="InterPro" id="IPR051012">
    <property type="entry name" value="CellSynth/LPSAsmb/PSIAsmb"/>
</dbReference>
<dbReference type="Pfam" id="PF14559">
    <property type="entry name" value="TPR_19"/>
    <property type="match status" value="1"/>
</dbReference>
<keyword evidence="1" id="KW-0677">Repeat</keyword>
<evidence type="ECO:0000256" key="3">
    <source>
        <dbReference type="PROSITE-ProRule" id="PRU00339"/>
    </source>
</evidence>
<evidence type="ECO:0000256" key="2">
    <source>
        <dbReference type="ARBA" id="ARBA00022803"/>
    </source>
</evidence>
<dbReference type="EMBL" id="PGXC01000082">
    <property type="protein sequence ID" value="PKK87933.1"/>
    <property type="molecule type" value="Genomic_DNA"/>
</dbReference>
<feature type="repeat" description="TPR" evidence="3">
    <location>
        <begin position="290"/>
        <end position="323"/>
    </location>
</feature>
<feature type="repeat" description="TPR" evidence="3">
    <location>
        <begin position="223"/>
        <end position="256"/>
    </location>
</feature>
<dbReference type="InterPro" id="IPR011990">
    <property type="entry name" value="TPR-like_helical_dom_sf"/>
</dbReference>
<dbReference type="PROSITE" id="PS51257">
    <property type="entry name" value="PROKAR_LIPOPROTEIN"/>
    <property type="match status" value="1"/>
</dbReference>
<dbReference type="Pfam" id="PF00515">
    <property type="entry name" value="TPR_1"/>
    <property type="match status" value="1"/>
</dbReference>
<evidence type="ECO:0000313" key="4">
    <source>
        <dbReference type="EMBL" id="PKK87933.1"/>
    </source>
</evidence>
<organism evidence="4 5">
    <name type="scientific">Candidatus Wallbacteria bacterium HGW-Wallbacteria-1</name>
    <dbReference type="NCBI Taxonomy" id="2013854"/>
    <lineage>
        <taxon>Bacteria</taxon>
        <taxon>Candidatus Walliibacteriota</taxon>
    </lineage>
</organism>
<evidence type="ECO:0000256" key="1">
    <source>
        <dbReference type="ARBA" id="ARBA00022737"/>
    </source>
</evidence>
<proteinExistence type="predicted"/>
<gene>
    <name evidence="4" type="ORF">CVV64_21000</name>
</gene>
<name>A0A2N1PHW4_9BACT</name>